<feature type="domain" description="Major facilitator superfamily (MFS) profile" evidence="8">
    <location>
        <begin position="13"/>
        <end position="410"/>
    </location>
</feature>
<comment type="subcellular location">
    <subcellularLocation>
        <location evidence="1">Cell membrane</location>
        <topology evidence="1">Multi-pass membrane protein</topology>
    </subcellularLocation>
</comment>
<feature type="transmembrane region" description="Helical" evidence="7">
    <location>
        <begin position="324"/>
        <end position="346"/>
    </location>
</feature>
<feature type="transmembrane region" description="Helical" evidence="7">
    <location>
        <begin position="358"/>
        <end position="377"/>
    </location>
</feature>
<dbReference type="SUPFAM" id="SSF103473">
    <property type="entry name" value="MFS general substrate transporter"/>
    <property type="match status" value="1"/>
</dbReference>
<dbReference type="Proteomes" id="UP000661435">
    <property type="component" value="Unassembled WGS sequence"/>
</dbReference>
<feature type="transmembrane region" description="Helical" evidence="7">
    <location>
        <begin position="79"/>
        <end position="98"/>
    </location>
</feature>
<keyword evidence="2" id="KW-0813">Transport</keyword>
<evidence type="ECO:0000256" key="2">
    <source>
        <dbReference type="ARBA" id="ARBA00022448"/>
    </source>
</evidence>
<keyword evidence="3" id="KW-1003">Cell membrane</keyword>
<keyword evidence="6 7" id="KW-0472">Membrane</keyword>
<gene>
    <name evidence="9" type="ORF">H8S57_15020</name>
</gene>
<evidence type="ECO:0000259" key="8">
    <source>
        <dbReference type="PROSITE" id="PS50850"/>
    </source>
</evidence>
<dbReference type="CDD" id="cd17370">
    <property type="entry name" value="MFS_MJ1317_like"/>
    <property type="match status" value="1"/>
</dbReference>
<protein>
    <submittedName>
        <fullName evidence="9">MFS transporter</fullName>
    </submittedName>
</protein>
<feature type="transmembrane region" description="Helical" evidence="7">
    <location>
        <begin position="224"/>
        <end position="248"/>
    </location>
</feature>
<keyword evidence="10" id="KW-1185">Reference proteome</keyword>
<dbReference type="PROSITE" id="PS50850">
    <property type="entry name" value="MFS"/>
    <property type="match status" value="1"/>
</dbReference>
<dbReference type="InterPro" id="IPR011701">
    <property type="entry name" value="MFS"/>
</dbReference>
<dbReference type="GO" id="GO:0022857">
    <property type="term" value="F:transmembrane transporter activity"/>
    <property type="evidence" value="ECO:0007669"/>
    <property type="project" value="InterPro"/>
</dbReference>
<evidence type="ECO:0000313" key="9">
    <source>
        <dbReference type="EMBL" id="MBC5735028.1"/>
    </source>
</evidence>
<comment type="caution">
    <text evidence="9">The sequence shown here is derived from an EMBL/GenBank/DDBJ whole genome shotgun (WGS) entry which is preliminary data.</text>
</comment>
<dbReference type="Pfam" id="PF07690">
    <property type="entry name" value="MFS_1"/>
    <property type="match status" value="1"/>
</dbReference>
<dbReference type="PANTHER" id="PTHR42688:SF1">
    <property type="entry name" value="BLR5212 PROTEIN"/>
    <property type="match status" value="1"/>
</dbReference>
<name>A0A8J6J7B5_9FIRM</name>
<dbReference type="Gene3D" id="1.20.1250.20">
    <property type="entry name" value="MFS general substrate transporter like domains"/>
    <property type="match status" value="2"/>
</dbReference>
<feature type="transmembrane region" description="Helical" evidence="7">
    <location>
        <begin position="383"/>
        <end position="404"/>
    </location>
</feature>
<dbReference type="AlphaFoldDB" id="A0A8J6J7B5"/>
<dbReference type="EMBL" id="JACOPP010000033">
    <property type="protein sequence ID" value="MBC5735028.1"/>
    <property type="molecule type" value="Genomic_DNA"/>
</dbReference>
<dbReference type="InterPro" id="IPR036259">
    <property type="entry name" value="MFS_trans_sf"/>
</dbReference>
<dbReference type="GO" id="GO:0005886">
    <property type="term" value="C:plasma membrane"/>
    <property type="evidence" value="ECO:0007669"/>
    <property type="project" value="UniProtKB-SubCell"/>
</dbReference>
<evidence type="ECO:0000256" key="6">
    <source>
        <dbReference type="ARBA" id="ARBA00023136"/>
    </source>
</evidence>
<reference evidence="9" key="1">
    <citation type="submission" date="2020-08" db="EMBL/GenBank/DDBJ databases">
        <title>Genome public.</title>
        <authorList>
            <person name="Liu C."/>
            <person name="Sun Q."/>
        </authorList>
    </citation>
    <scope>NUCLEOTIDE SEQUENCE</scope>
    <source>
        <strain evidence="9">NSJ-51</strain>
    </source>
</reference>
<dbReference type="InterPro" id="IPR052425">
    <property type="entry name" value="Uncharacterized_MFS-type"/>
</dbReference>
<evidence type="ECO:0000313" key="10">
    <source>
        <dbReference type="Proteomes" id="UP000661435"/>
    </source>
</evidence>
<feature type="transmembrane region" description="Helical" evidence="7">
    <location>
        <begin position="273"/>
        <end position="293"/>
    </location>
</feature>
<feature type="transmembrane region" description="Helical" evidence="7">
    <location>
        <begin position="300"/>
        <end position="318"/>
    </location>
</feature>
<organism evidence="9 10">
    <name type="scientific">Lawsonibacter hominis</name>
    <dbReference type="NCBI Taxonomy" id="2763053"/>
    <lineage>
        <taxon>Bacteria</taxon>
        <taxon>Bacillati</taxon>
        <taxon>Bacillota</taxon>
        <taxon>Clostridia</taxon>
        <taxon>Eubacteriales</taxon>
        <taxon>Oscillospiraceae</taxon>
        <taxon>Lawsonibacter</taxon>
    </lineage>
</organism>
<keyword evidence="4 7" id="KW-0812">Transmembrane</keyword>
<feature type="transmembrane region" description="Helical" evidence="7">
    <location>
        <begin position="173"/>
        <end position="197"/>
    </location>
</feature>
<evidence type="ECO:0000256" key="7">
    <source>
        <dbReference type="SAM" id="Phobius"/>
    </source>
</evidence>
<sequence length="417" mass="44916">MKHSKSKRLSQAMLFILLFGIVSLFSDMTHEGASSIRGAYLSLLGASAGTIGFVSGLGELIGYSMRYVFGKLTDRTKQYWPMTIAGYLLDVLAVPALALVGEHGWIGACALLIVQRMGKAIKKPAKDTILSFAAAQEGVGKSFGIQEVLDQIGAFLGPVLLYLVMLFKTDGTVFQIYSACFAVLAVPSVITIVLLLVTRYRFPNPERFEPESKEYVPFKMKKEFILYIAGISLFAFGFIDYSIVIMHISRTYTGLAAGLAQTSALVSGGTLPLLYAGAMLVDAVAALFFGFLYDKKGVRALVWSTILSAPFAIFLFAVPSVPMVLVGIALWGIGMGAQESILKAAVTNMVPKASRATGYGIFECSFGVFWFLGSWLLGVLYDISIPAMIAVSVAAQLAAIPLYIRSAKWSRAAESGT</sequence>
<dbReference type="PANTHER" id="PTHR42688">
    <property type="entry name" value="CONSERVED PROTEIN"/>
    <property type="match status" value="1"/>
</dbReference>
<proteinExistence type="predicted"/>
<evidence type="ECO:0000256" key="4">
    <source>
        <dbReference type="ARBA" id="ARBA00022692"/>
    </source>
</evidence>
<evidence type="ECO:0000256" key="3">
    <source>
        <dbReference type="ARBA" id="ARBA00022475"/>
    </source>
</evidence>
<feature type="transmembrane region" description="Helical" evidence="7">
    <location>
        <begin position="39"/>
        <end position="58"/>
    </location>
</feature>
<keyword evidence="5 7" id="KW-1133">Transmembrane helix</keyword>
<evidence type="ECO:0000256" key="5">
    <source>
        <dbReference type="ARBA" id="ARBA00022989"/>
    </source>
</evidence>
<accession>A0A8J6J7B5</accession>
<dbReference type="InterPro" id="IPR020846">
    <property type="entry name" value="MFS_dom"/>
</dbReference>
<evidence type="ECO:0000256" key="1">
    <source>
        <dbReference type="ARBA" id="ARBA00004651"/>
    </source>
</evidence>